<evidence type="ECO:0008006" key="3">
    <source>
        <dbReference type="Google" id="ProtNLM"/>
    </source>
</evidence>
<protein>
    <recommendedName>
        <fullName evidence="3">Lipoprotein</fullName>
    </recommendedName>
</protein>
<name>A0A4R3VYH8_9SPHI</name>
<evidence type="ECO:0000313" key="1">
    <source>
        <dbReference type="EMBL" id="TCV15163.1"/>
    </source>
</evidence>
<organism evidence="1 2">
    <name type="scientific">Sphingobacterium alimentarium</name>
    <dbReference type="NCBI Taxonomy" id="797292"/>
    <lineage>
        <taxon>Bacteria</taxon>
        <taxon>Pseudomonadati</taxon>
        <taxon>Bacteroidota</taxon>
        <taxon>Sphingobacteriia</taxon>
        <taxon>Sphingobacteriales</taxon>
        <taxon>Sphingobacteriaceae</taxon>
        <taxon>Sphingobacterium</taxon>
    </lineage>
</organism>
<dbReference type="AlphaFoldDB" id="A0A4R3VYH8"/>
<dbReference type="PROSITE" id="PS51257">
    <property type="entry name" value="PROKAR_LIPOPROTEIN"/>
    <property type="match status" value="1"/>
</dbReference>
<accession>A0A4R3VYH8</accession>
<keyword evidence="2" id="KW-1185">Reference proteome</keyword>
<reference evidence="1 2" key="1">
    <citation type="submission" date="2019-03" db="EMBL/GenBank/DDBJ databases">
        <title>Genomic Encyclopedia of Type Strains, Phase IV (KMG-IV): sequencing the most valuable type-strain genomes for metagenomic binning, comparative biology and taxonomic classification.</title>
        <authorList>
            <person name="Goeker M."/>
        </authorList>
    </citation>
    <scope>NUCLEOTIDE SEQUENCE [LARGE SCALE GENOMIC DNA]</scope>
    <source>
        <strain evidence="1 2">DSM 22362</strain>
    </source>
</reference>
<sequence length="120" mass="13506">MVRYFLGTLIIMFAFTSCKKDENDSSDNSFVVTYDGALFHCTGFKSFIEIKDLDRLNLILDLDDKYSGNVVGLVDLKGDYKKDDKIKVSVAKYNITGDKVCPAFTPFPSVVVLKEELIDD</sequence>
<dbReference type="EMBL" id="SMBZ01000015">
    <property type="protein sequence ID" value="TCV15163.1"/>
    <property type="molecule type" value="Genomic_DNA"/>
</dbReference>
<dbReference type="Proteomes" id="UP000295197">
    <property type="component" value="Unassembled WGS sequence"/>
</dbReference>
<proteinExistence type="predicted"/>
<comment type="caution">
    <text evidence="1">The sequence shown here is derived from an EMBL/GenBank/DDBJ whole genome shotgun (WGS) entry which is preliminary data.</text>
</comment>
<evidence type="ECO:0000313" key="2">
    <source>
        <dbReference type="Proteomes" id="UP000295197"/>
    </source>
</evidence>
<gene>
    <name evidence="1" type="ORF">EDC17_101559</name>
</gene>